<sequence>MPSPAQKKRKMKVYEVECKHPVSDEAIEKLNAGVRLKDARDQLIKAHGARRLSEKRIEMAVGEGKYHQVKRMVAAVSNRVESLHRSRVCGLSLPDDLKEGEWRHLSPEEVKELLLDADE</sequence>
<evidence type="ECO:0000313" key="2">
    <source>
        <dbReference type="EMBL" id="CAD8744582.1"/>
    </source>
</evidence>
<keyword evidence="1" id="KW-0413">Isomerase</keyword>
<dbReference type="GO" id="GO:0009982">
    <property type="term" value="F:pseudouridine synthase activity"/>
    <property type="evidence" value="ECO:0007669"/>
    <property type="project" value="InterPro"/>
</dbReference>
<name>A0A6U4PWP6_HEMAN</name>
<dbReference type="SUPFAM" id="SSF55120">
    <property type="entry name" value="Pseudouridine synthase"/>
    <property type="match status" value="1"/>
</dbReference>
<dbReference type="InterPro" id="IPR020103">
    <property type="entry name" value="PsdUridine_synth_cat_dom_sf"/>
</dbReference>
<dbReference type="PANTHER" id="PTHR47683">
    <property type="entry name" value="PSEUDOURIDINE SYNTHASE FAMILY PROTEIN-RELATED"/>
    <property type="match status" value="1"/>
</dbReference>
<dbReference type="Gene3D" id="3.30.70.580">
    <property type="entry name" value="Pseudouridine synthase I, catalytic domain, N-terminal subdomain"/>
    <property type="match status" value="1"/>
</dbReference>
<dbReference type="Gene3D" id="3.30.70.1560">
    <property type="entry name" value="Alpha-L RNA-binding motif"/>
    <property type="match status" value="1"/>
</dbReference>
<gene>
    <name evidence="3" type="ORF">HAND00432_LOCUS8390</name>
    <name evidence="2" type="ORF">HAND1043_LOCUS11077</name>
</gene>
<proteinExistence type="predicted"/>
<dbReference type="InterPro" id="IPR020094">
    <property type="entry name" value="TruA/RsuA/RluB/E/F_N"/>
</dbReference>
<reference evidence="3" key="1">
    <citation type="submission" date="2021-01" db="EMBL/GenBank/DDBJ databases">
        <authorList>
            <person name="Corre E."/>
            <person name="Pelletier E."/>
            <person name="Niang G."/>
            <person name="Scheremetjew M."/>
            <person name="Finn R."/>
            <person name="Kale V."/>
            <person name="Holt S."/>
            <person name="Cochrane G."/>
            <person name="Meng A."/>
            <person name="Brown T."/>
            <person name="Cohen L."/>
        </authorList>
    </citation>
    <scope>NUCLEOTIDE SEQUENCE</scope>
    <source>
        <strain evidence="2">CCMP441</strain>
        <strain evidence="3">CCMP644</strain>
    </source>
</reference>
<protein>
    <submittedName>
        <fullName evidence="3">Uncharacterized protein</fullName>
    </submittedName>
</protein>
<dbReference type="PANTHER" id="PTHR47683:SF4">
    <property type="entry name" value="PSEUDOURIDINE SYNTHASE"/>
    <property type="match status" value="1"/>
</dbReference>
<dbReference type="EMBL" id="HBFX01013951">
    <property type="protein sequence ID" value="CAD8953853.1"/>
    <property type="molecule type" value="Transcribed_RNA"/>
</dbReference>
<evidence type="ECO:0000313" key="3">
    <source>
        <dbReference type="EMBL" id="CAD8953853.1"/>
    </source>
</evidence>
<accession>A0A6U4PWP6</accession>
<dbReference type="GO" id="GO:0003723">
    <property type="term" value="F:RNA binding"/>
    <property type="evidence" value="ECO:0007669"/>
    <property type="project" value="InterPro"/>
</dbReference>
<dbReference type="EMBL" id="HBFK01017922">
    <property type="protein sequence ID" value="CAD8744582.1"/>
    <property type="molecule type" value="Transcribed_RNA"/>
</dbReference>
<organism evidence="3">
    <name type="scientific">Hemiselmis andersenii</name>
    <name type="common">Cryptophyte alga</name>
    <dbReference type="NCBI Taxonomy" id="464988"/>
    <lineage>
        <taxon>Eukaryota</taxon>
        <taxon>Cryptophyceae</taxon>
        <taxon>Cryptomonadales</taxon>
        <taxon>Hemiselmidaceae</taxon>
        <taxon>Hemiselmis</taxon>
    </lineage>
</organism>
<dbReference type="GO" id="GO:0001522">
    <property type="term" value="P:pseudouridine synthesis"/>
    <property type="evidence" value="ECO:0007669"/>
    <property type="project" value="InterPro"/>
</dbReference>
<dbReference type="InterPro" id="IPR050343">
    <property type="entry name" value="RsuA_PseudoU_synthase"/>
</dbReference>
<dbReference type="InterPro" id="IPR042092">
    <property type="entry name" value="PsdUridine_s_RsuA/RluB/E/F_cat"/>
</dbReference>
<evidence type="ECO:0000256" key="1">
    <source>
        <dbReference type="ARBA" id="ARBA00023235"/>
    </source>
</evidence>
<dbReference type="AlphaFoldDB" id="A0A6U4PWP6"/>